<evidence type="ECO:0000313" key="5">
    <source>
        <dbReference type="Proteomes" id="UP000305067"/>
    </source>
</evidence>
<keyword evidence="1" id="KW-0677">Repeat</keyword>
<reference evidence="4 5" key="1">
    <citation type="journal article" date="2019" name="Nat. Ecol. Evol.">
        <title>Megaphylogeny resolves global patterns of mushroom evolution.</title>
        <authorList>
            <person name="Varga T."/>
            <person name="Krizsan K."/>
            <person name="Foldi C."/>
            <person name="Dima B."/>
            <person name="Sanchez-Garcia M."/>
            <person name="Sanchez-Ramirez S."/>
            <person name="Szollosi G.J."/>
            <person name="Szarkandi J.G."/>
            <person name="Papp V."/>
            <person name="Albert L."/>
            <person name="Andreopoulos W."/>
            <person name="Angelini C."/>
            <person name="Antonin V."/>
            <person name="Barry K.W."/>
            <person name="Bougher N.L."/>
            <person name="Buchanan P."/>
            <person name="Buyck B."/>
            <person name="Bense V."/>
            <person name="Catcheside P."/>
            <person name="Chovatia M."/>
            <person name="Cooper J."/>
            <person name="Damon W."/>
            <person name="Desjardin D."/>
            <person name="Finy P."/>
            <person name="Geml J."/>
            <person name="Haridas S."/>
            <person name="Hughes K."/>
            <person name="Justo A."/>
            <person name="Karasinski D."/>
            <person name="Kautmanova I."/>
            <person name="Kiss B."/>
            <person name="Kocsube S."/>
            <person name="Kotiranta H."/>
            <person name="LaButti K.M."/>
            <person name="Lechner B.E."/>
            <person name="Liimatainen K."/>
            <person name="Lipzen A."/>
            <person name="Lukacs Z."/>
            <person name="Mihaltcheva S."/>
            <person name="Morgado L.N."/>
            <person name="Niskanen T."/>
            <person name="Noordeloos M.E."/>
            <person name="Ohm R.A."/>
            <person name="Ortiz-Santana B."/>
            <person name="Ovrebo C."/>
            <person name="Racz N."/>
            <person name="Riley R."/>
            <person name="Savchenko A."/>
            <person name="Shiryaev A."/>
            <person name="Soop K."/>
            <person name="Spirin V."/>
            <person name="Szebenyi C."/>
            <person name="Tomsovsky M."/>
            <person name="Tulloss R.E."/>
            <person name="Uehling J."/>
            <person name="Grigoriev I.V."/>
            <person name="Vagvolgyi C."/>
            <person name="Papp T."/>
            <person name="Martin F.M."/>
            <person name="Miettinen O."/>
            <person name="Hibbett D.S."/>
            <person name="Nagy L.G."/>
        </authorList>
    </citation>
    <scope>NUCLEOTIDE SEQUENCE [LARGE SCALE GENOMIC DNA]</scope>
    <source>
        <strain evidence="4 5">CBS 309.79</strain>
    </source>
</reference>
<evidence type="ECO:0000259" key="3">
    <source>
        <dbReference type="Pfam" id="PF24883"/>
    </source>
</evidence>
<sequence>MRPVDSSSSETPRSPTTNGVQQPNLSLGAVGIEVQADDASFDVGGHAFSYNNNALAVTNNFFGQSSANNAQVRDFAARSLRAASASHDLAYSNALAQRTPDTGQWFLELQEFARWKSGDLQLLECIGTPGAGKTVMSSITIEHLRKSRSEAFVLYLYHQTRVPHSQTLHTCALALLCQALEKGSELILPTELLRTFALQHGSADRLPTYELLRPDLIQALAGPDTYIVVDALDEYNIGDVVAQTEFIRELETLNVKILVTSRSHVPFKQKLGNFASCKISALPDNIRAFVNYSMEKSYLGDVLRRGDGTLDEVREAAVNKADGIFLSTKLLLTAMRGCHIISEVKSRLQESSSNLNGTYEQILIHIRATSPWILPLIYFMVIFVDRTIGARAMLQYLACDSWPGGSERIEDYIRGADDVLASCRGLVVLVDQQNEEDRGAQHATPAIPDVGKGFQFCHSTALDYLQAHIVQDALSEARLALVHRFLSYAPKLLAGVPKEMGGARPDEDSYSAGRLYLRRWYPLSFHQDLWQHCAKQVEESVDRAAVDPYFSHPTSLTLP</sequence>
<dbReference type="STRING" id="1884261.A0A5C3QCH7"/>
<evidence type="ECO:0000256" key="1">
    <source>
        <dbReference type="ARBA" id="ARBA00022737"/>
    </source>
</evidence>
<dbReference type="EMBL" id="ML178866">
    <property type="protein sequence ID" value="TFK96153.1"/>
    <property type="molecule type" value="Genomic_DNA"/>
</dbReference>
<keyword evidence="5" id="KW-1185">Reference proteome</keyword>
<dbReference type="InterPro" id="IPR056884">
    <property type="entry name" value="NPHP3-like_N"/>
</dbReference>
<evidence type="ECO:0000313" key="4">
    <source>
        <dbReference type="EMBL" id="TFK96153.1"/>
    </source>
</evidence>
<feature type="domain" description="Nephrocystin 3-like N-terminal" evidence="3">
    <location>
        <begin position="101"/>
        <end position="262"/>
    </location>
</feature>
<feature type="region of interest" description="Disordered" evidence="2">
    <location>
        <begin position="1"/>
        <end position="25"/>
    </location>
</feature>
<gene>
    <name evidence="4" type="ORF">BDV98DRAFT_597930</name>
</gene>
<dbReference type="Pfam" id="PF24883">
    <property type="entry name" value="NPHP3_N"/>
    <property type="match status" value="1"/>
</dbReference>
<dbReference type="AlphaFoldDB" id="A0A5C3QCH7"/>
<dbReference type="OrthoDB" id="448455at2759"/>
<feature type="compositionally biased region" description="Low complexity" evidence="2">
    <location>
        <begin position="1"/>
        <end position="17"/>
    </location>
</feature>
<dbReference type="PANTHER" id="PTHR10039">
    <property type="entry name" value="AMELOGENIN"/>
    <property type="match status" value="1"/>
</dbReference>
<dbReference type="Proteomes" id="UP000305067">
    <property type="component" value="Unassembled WGS sequence"/>
</dbReference>
<accession>A0A5C3QCH7</accession>
<organism evidence="4 5">
    <name type="scientific">Pterulicium gracile</name>
    <dbReference type="NCBI Taxonomy" id="1884261"/>
    <lineage>
        <taxon>Eukaryota</taxon>
        <taxon>Fungi</taxon>
        <taxon>Dikarya</taxon>
        <taxon>Basidiomycota</taxon>
        <taxon>Agaricomycotina</taxon>
        <taxon>Agaricomycetes</taxon>
        <taxon>Agaricomycetidae</taxon>
        <taxon>Agaricales</taxon>
        <taxon>Pleurotineae</taxon>
        <taxon>Pterulaceae</taxon>
        <taxon>Pterulicium</taxon>
    </lineage>
</organism>
<evidence type="ECO:0000256" key="2">
    <source>
        <dbReference type="SAM" id="MobiDB-lite"/>
    </source>
</evidence>
<proteinExistence type="predicted"/>
<protein>
    <recommendedName>
        <fullName evidence="3">Nephrocystin 3-like N-terminal domain-containing protein</fullName>
    </recommendedName>
</protein>
<name>A0A5C3QCH7_9AGAR</name>
<dbReference type="PANTHER" id="PTHR10039:SF15">
    <property type="entry name" value="NACHT DOMAIN-CONTAINING PROTEIN"/>
    <property type="match status" value="1"/>
</dbReference>